<dbReference type="InterPro" id="IPR026791">
    <property type="entry name" value="DOCK"/>
</dbReference>
<keyword evidence="8" id="KW-1185">Reference proteome</keyword>
<dbReference type="PANTHER" id="PTHR23317:SF26">
    <property type="entry name" value="ZIZIMIN, ISOFORM K"/>
    <property type="match status" value="1"/>
</dbReference>
<feature type="domain" description="DOCKER" evidence="6">
    <location>
        <begin position="1875"/>
        <end position="2304"/>
    </location>
</feature>
<comment type="similarity">
    <text evidence="2">Belongs to the DOCK family.</text>
</comment>
<dbReference type="GO" id="GO:0007264">
    <property type="term" value="P:small GTPase-mediated signal transduction"/>
    <property type="evidence" value="ECO:0007669"/>
    <property type="project" value="InterPro"/>
</dbReference>
<evidence type="ECO:0000256" key="3">
    <source>
        <dbReference type="SAM" id="MobiDB-lite"/>
    </source>
</evidence>
<dbReference type="PROSITE" id="PS50003">
    <property type="entry name" value="PH_DOMAIN"/>
    <property type="match status" value="1"/>
</dbReference>
<dbReference type="Pfam" id="PF11878">
    <property type="entry name" value="DOCK_C-D_N"/>
    <property type="match status" value="1"/>
</dbReference>
<dbReference type="Gene3D" id="2.30.29.30">
    <property type="entry name" value="Pleckstrin-homology domain (PH domain)/Phosphotyrosine-binding domain (PTB)"/>
    <property type="match status" value="1"/>
</dbReference>
<feature type="region of interest" description="Disordered" evidence="3">
    <location>
        <begin position="247"/>
        <end position="270"/>
    </location>
</feature>
<dbReference type="Gene3D" id="1.20.58.740">
    <property type="match status" value="1"/>
</dbReference>
<dbReference type="InterPro" id="IPR043162">
    <property type="entry name" value="DOCK_C_lobe_C"/>
</dbReference>
<dbReference type="GO" id="GO:0005085">
    <property type="term" value="F:guanyl-nucleotide exchange factor activity"/>
    <property type="evidence" value="ECO:0007669"/>
    <property type="project" value="UniProtKB-KW"/>
</dbReference>
<dbReference type="InterPro" id="IPR046769">
    <property type="entry name" value="DOCKER_Lobe_A"/>
</dbReference>
<dbReference type="InterPro" id="IPR037809">
    <property type="entry name" value="C2_Dock-D"/>
</dbReference>
<keyword evidence="1" id="KW-0344">Guanine-nucleotide releasing factor</keyword>
<dbReference type="SUPFAM" id="SSF50729">
    <property type="entry name" value="PH domain-like"/>
    <property type="match status" value="1"/>
</dbReference>
<dbReference type="Proteomes" id="UP000092460">
    <property type="component" value="Unassembled WGS sequence"/>
</dbReference>
<feature type="compositionally biased region" description="Polar residues" evidence="3">
    <location>
        <begin position="187"/>
        <end position="211"/>
    </location>
</feature>
<dbReference type="SMART" id="SM00233">
    <property type="entry name" value="PH"/>
    <property type="match status" value="1"/>
</dbReference>
<feature type="compositionally biased region" description="Polar residues" evidence="3">
    <location>
        <begin position="1443"/>
        <end position="1455"/>
    </location>
</feature>
<dbReference type="Pfam" id="PF06920">
    <property type="entry name" value="DHR-2_Lobe_A"/>
    <property type="match status" value="1"/>
</dbReference>
<evidence type="ECO:0000313" key="7">
    <source>
        <dbReference type="EnsemblMetazoa" id="GPPI048585-PA"/>
    </source>
</evidence>
<dbReference type="FunFam" id="1.20.58.740:FF:000001">
    <property type="entry name" value="dedicator of cytokinesis protein 9 isoform X1"/>
    <property type="match status" value="1"/>
</dbReference>
<dbReference type="Pfam" id="PF14429">
    <property type="entry name" value="DOCK-C2"/>
    <property type="match status" value="1"/>
</dbReference>
<name>A0A1B0C438_9MUSC</name>
<dbReference type="InterPro" id="IPR035892">
    <property type="entry name" value="C2_domain_sf"/>
</dbReference>
<evidence type="ECO:0000256" key="1">
    <source>
        <dbReference type="ARBA" id="ARBA00022658"/>
    </source>
</evidence>
<evidence type="ECO:0000259" key="5">
    <source>
        <dbReference type="PROSITE" id="PS51650"/>
    </source>
</evidence>
<sequence>MIFQFAESSLRFKAYSGVFIVFYEHLSIFRMTSKITFERKSNLRPFKIVAESNLEKSKINKNELKNSNLQMSMSLSQIFYKKNELIKNVLHLGVCLRTADNKPLVVEPIDFEEFVSKNKTLIQNDPHRELLMYPNDDVSEIILPRKQRTNFRSVTERFDPPNEAIICPLHGSNGNVPTNGSSYYNINQQSSPRTTHRQFSLPATNTSNCNLRNGDLSRKSSQTSANLCVIKSPTNSQDSYESAVSLIGDNKSQSSSTSTLKSSNLAQPEEDYDLDNVDDLLENQSGLIQSGFKAECSRFTRQALYTYRARNHLIHYKYSAYGGSCHDLPKLSPSDVLREEVYEIDADQDRIDEQMTRSQADTITKQGYLLKGPDSVSDRMFANIGNKSFKRRYCYLRQEVDGTYILELHKDEKQGEAKATIVMDFCTEVVQNPKRGRFCFELRMTAGHKSFTLAAENEEDFKDWLSKLSSVLQQNKIQEDKRNASLERALPPTSNTIIFGTLKGLEQSMNPQLIKYGRETDISIAQARRENRRRLFANFQSTSKATSIENVDQYREHFGKRIFIACRSLRFRLQCVTDGTSGGDHLCQVEPYITSLALYDVRAGRKLTESFYFNINGEHVRNMLPNTPVPPSVAFSQIPKKDPHDDKTRQTAKAYNSLFENLPSELLRCPADPFVQLRHAIFPVTAVHPDIFLVLKIEKILQGNIVQAAEPYLKPNRDPKVAQKLHKTVKNYAQNIGHYRQPFAWSARPLFTLYSNELDTENDEFEFSAIYRQEVNKLKDEELLKLLAEYRKPDKLSKLTIIPGNLKLIIEEVENVQGTFTKSLVPLSNVTFPLKMATLEMTEFQSNYKRDCHPFINFCSHLFVYPLSLQFDSQKIFSRARNITVIVELRDSDSEQSKPLKCIYGRPGHDFLVSHIACPVLHHNTFPTWYEEIKLRLPLGIFSEHHLLFSFYHVSCNLGKKRDTNASFETPIGYAWLPLLHKGKINLDEQAIPVAANLPVGYLSVKPLGLGRGQYCGPDIQWIDNQRPIFSVALRMDSTVHTSDQHLHNYFVHSERLLEGGKTTAMPAESETCKILKAAHAIDITTLINYLPTLLNELFTLLVHTQSEEVGLNIIRLLINVIHMITEEAGRKELLASYVTYVFHAPYYNQRTTRTVHGELCRHLPTILNPNNTDFLVVHKFMRYSEIFFDLIIKSMAQHLLDTRRIRMLRNERFPKEYHERVQNLIRVLIPYLIARYKDLPVETQHLNKSMSQFVKRCLTFMDRGFVFKLIRYILEQFSPGDARTLQEFKFNFLREICQHEHYVPLNLPFVLNPKNRPPEMMQHFNLTEEFCRQHFLSGLLLQELKSSLNEIGHVRRHALSIYKNLLAKHELDERYQNRGQLSRIALLYVPWLGIVMDNMQRIDDLSEVTTPNGHVYADSASYTQRLSCSSSYVFAKDQSFNTGASTPQSKNRTASHMEHPSPLRSSVHLRESNYLAAISNSAITNGVSETSLNSLTSNSQNSQDTTFVPCTANGFAENSEVALRSGHNRSISVTHAQTMIRCDKFSSSESRDLLFGFLFVIKHLSHDQMIGWWQNCNETEILHFMTILELCLIQFRYVGKKNLSLHEDSREIRSFRAAKASTLPARTSPPNLENGQTIHETGTLNLAQNRENLLDEAARNQRALYESNLATEIGMIILDCLGLYAVEFRQKLNDSLILPKLARVYLKFLQLGQSESLSKHVFAALRAFINNFSPALFKGNAVLCGHMVYELLKACDSRLVQIRHESCAVLYLLMRSNFEFSGRKGLTRVHLQVIISVSQMIGNVIGLNNARFQESLSLINSYATSDKAMKGTGFPVEVKDLTRRVRTVLMATAQMQAHHMDPERLLELQYSLANSYASTPELRHTWLITMARNHEQNGNISEAACCHLHIAALMSEYLRLKGGCSISWGSTAFTKISRNIPRDEQGLKLDAGSQDSQYTEQMLLEQLKQSAVFLDNAERYECLGELYKLILPLLEKTRNYNDLQESYEHLAKAYGKIIEVNRSGKRLLGRFYRVVFYGMIYFEEDHSIEYVYKEPKLTSLSEISERLAKQYKDKFGADVVKLIMDSSPVDVQELDAKLAYIQVTHVVPFFSKEELDQRLNEFEQNHDVDTFMYETPFTKSGSARGTVEEQWKRKTVIKTSYSFPYVLKRIPVKSREIIELSPIEVAIDEMQTKVSELEEVILPPADVKKLQLRLQGSVAVTVNAGPLAYAQAFLDPKVVNNFSTDRVEDLKDVFRDFIGVCHTALQLNSRMISSDQKEYHNVLKENYQRMCQALSDLLEEPFQPLDDIGNNSTTQRNSMALFNAISGASNHSSTA</sequence>
<evidence type="ECO:0000259" key="4">
    <source>
        <dbReference type="PROSITE" id="PS50003"/>
    </source>
</evidence>
<protein>
    <recommendedName>
        <fullName evidence="9">Dedicator of cytokinesis protein 9</fullName>
    </recommendedName>
</protein>
<dbReference type="InterPro" id="IPR027007">
    <property type="entry name" value="C2_DOCK-type_domain"/>
</dbReference>
<feature type="domain" description="PH" evidence="4">
    <location>
        <begin position="362"/>
        <end position="473"/>
    </location>
</feature>
<dbReference type="Pfam" id="PF20421">
    <property type="entry name" value="DHR-2_Lobe_C"/>
    <property type="match status" value="1"/>
</dbReference>
<evidence type="ECO:0000259" key="6">
    <source>
        <dbReference type="PROSITE" id="PS51651"/>
    </source>
</evidence>
<dbReference type="Gene3D" id="2.60.40.150">
    <property type="entry name" value="C2 domain"/>
    <property type="match status" value="1"/>
</dbReference>
<dbReference type="EMBL" id="JXJN01025268">
    <property type="status" value="NOT_ANNOTATED_CDS"/>
    <property type="molecule type" value="Genomic_DNA"/>
</dbReference>
<dbReference type="PROSITE" id="PS51650">
    <property type="entry name" value="C2_DOCK"/>
    <property type="match status" value="1"/>
</dbReference>
<dbReference type="InterPro" id="IPR011993">
    <property type="entry name" value="PH-like_dom_sf"/>
</dbReference>
<reference evidence="7" key="2">
    <citation type="submission" date="2020-05" db="UniProtKB">
        <authorList>
            <consortium name="EnsemblMetazoa"/>
        </authorList>
    </citation>
    <scope>IDENTIFICATION</scope>
    <source>
        <strain evidence="7">IAEA</strain>
    </source>
</reference>
<dbReference type="PROSITE" id="PS51651">
    <property type="entry name" value="DOCKER"/>
    <property type="match status" value="1"/>
</dbReference>
<proteinExistence type="inferred from homology"/>
<dbReference type="CDD" id="cd13267">
    <property type="entry name" value="PH_DOCK-D"/>
    <property type="match status" value="1"/>
</dbReference>
<dbReference type="InterPro" id="IPR027357">
    <property type="entry name" value="DOCKER_dom"/>
</dbReference>
<feature type="domain" description="C2 DOCK-type" evidence="5">
    <location>
        <begin position="859"/>
        <end position="1037"/>
    </location>
</feature>
<dbReference type="InterPro" id="IPR001849">
    <property type="entry name" value="PH_domain"/>
</dbReference>
<dbReference type="InterPro" id="IPR043161">
    <property type="entry name" value="DOCK_C_lobe_A"/>
</dbReference>
<accession>A0A1B0C438</accession>
<dbReference type="STRING" id="67801.A0A1B0C438"/>
<feature type="compositionally biased region" description="Low complexity" evidence="3">
    <location>
        <begin position="250"/>
        <end position="265"/>
    </location>
</feature>
<dbReference type="InterPro" id="IPR046770">
    <property type="entry name" value="DOCKER_Lobe_B"/>
</dbReference>
<organism evidence="7 8">
    <name type="scientific">Glossina palpalis gambiensis</name>
    <dbReference type="NCBI Taxonomy" id="67801"/>
    <lineage>
        <taxon>Eukaryota</taxon>
        <taxon>Metazoa</taxon>
        <taxon>Ecdysozoa</taxon>
        <taxon>Arthropoda</taxon>
        <taxon>Hexapoda</taxon>
        <taxon>Insecta</taxon>
        <taxon>Pterygota</taxon>
        <taxon>Neoptera</taxon>
        <taxon>Endopterygota</taxon>
        <taxon>Diptera</taxon>
        <taxon>Brachycera</taxon>
        <taxon>Muscomorpha</taxon>
        <taxon>Hippoboscoidea</taxon>
        <taxon>Glossinidae</taxon>
        <taxon>Glossina</taxon>
    </lineage>
</organism>
<dbReference type="EnsemblMetazoa" id="GPPI048585-RA">
    <property type="protein sequence ID" value="GPPI048585-PA"/>
    <property type="gene ID" value="GPPI048585"/>
</dbReference>
<dbReference type="CDD" id="cd11694">
    <property type="entry name" value="DHR2_DOCK_D"/>
    <property type="match status" value="1"/>
</dbReference>
<dbReference type="CDD" id="cd08697">
    <property type="entry name" value="C2_Dock-D"/>
    <property type="match status" value="1"/>
</dbReference>
<dbReference type="Pfam" id="PF20422">
    <property type="entry name" value="DHR-2_Lobe_B"/>
    <property type="match status" value="1"/>
</dbReference>
<dbReference type="InterPro" id="IPR021816">
    <property type="entry name" value="DOCK_C/D_N"/>
</dbReference>
<dbReference type="InterPro" id="IPR046773">
    <property type="entry name" value="DOCKER_Lobe_C"/>
</dbReference>
<dbReference type="PANTHER" id="PTHR23317">
    <property type="entry name" value="DEDICATOR OF CYTOKINESIS DOCK"/>
    <property type="match status" value="1"/>
</dbReference>
<reference evidence="8" key="1">
    <citation type="submission" date="2015-01" db="EMBL/GenBank/DDBJ databases">
        <authorList>
            <person name="Aksoy S."/>
            <person name="Warren W."/>
            <person name="Wilson R.K."/>
        </authorList>
    </citation>
    <scope>NUCLEOTIDE SEQUENCE [LARGE SCALE GENOMIC DNA]</scope>
    <source>
        <strain evidence="8">IAEA</strain>
    </source>
</reference>
<dbReference type="VEuPathDB" id="VectorBase:GPPI048585"/>
<evidence type="ECO:0000313" key="8">
    <source>
        <dbReference type="Proteomes" id="UP000092460"/>
    </source>
</evidence>
<feature type="region of interest" description="Disordered" evidence="3">
    <location>
        <begin position="187"/>
        <end position="218"/>
    </location>
</feature>
<dbReference type="Gene3D" id="1.25.40.410">
    <property type="match status" value="1"/>
</dbReference>
<evidence type="ECO:0000256" key="2">
    <source>
        <dbReference type="PROSITE-ProRule" id="PRU00983"/>
    </source>
</evidence>
<dbReference type="Pfam" id="PF00169">
    <property type="entry name" value="PH"/>
    <property type="match status" value="1"/>
</dbReference>
<evidence type="ECO:0008006" key="9">
    <source>
        <dbReference type="Google" id="ProtNLM"/>
    </source>
</evidence>
<feature type="region of interest" description="Disordered" evidence="3">
    <location>
        <begin position="1443"/>
        <end position="1466"/>
    </location>
</feature>